<dbReference type="OrthoDB" id="4539697at2759"/>
<dbReference type="InterPro" id="IPR021889">
    <property type="entry name" value="DUF3500"/>
</dbReference>
<reference evidence="1 2" key="1">
    <citation type="submission" date="2016-03" db="EMBL/GenBank/DDBJ databases">
        <authorList>
            <person name="Ploux O."/>
        </authorList>
    </citation>
    <scope>NUCLEOTIDE SEQUENCE [LARGE SCALE GENOMIC DNA]</scope>
    <source>
        <strain evidence="1 2">UAMH 11012</strain>
    </source>
</reference>
<keyword evidence="2" id="KW-1185">Reference proteome</keyword>
<name>A0A1L7XNH5_9HELO</name>
<dbReference type="AlphaFoldDB" id="A0A1L7XNH5"/>
<evidence type="ECO:0000313" key="1">
    <source>
        <dbReference type="EMBL" id="CZR66564.1"/>
    </source>
</evidence>
<protein>
    <recommendedName>
        <fullName evidence="3">DUF3500 domain-containing protein</fullName>
    </recommendedName>
</protein>
<evidence type="ECO:0000313" key="2">
    <source>
        <dbReference type="Proteomes" id="UP000184330"/>
    </source>
</evidence>
<evidence type="ECO:0008006" key="3">
    <source>
        <dbReference type="Google" id="ProtNLM"/>
    </source>
</evidence>
<dbReference type="PANTHER" id="PTHR37489">
    <property type="entry name" value="DUF3500 DOMAIN-CONTAINING PROTEIN"/>
    <property type="match status" value="1"/>
</dbReference>
<proteinExistence type="predicted"/>
<sequence>MSDASSEALSPYRQFIPDETYPRFSKKFLAGANTYEWLQDRLAADPFVGNWTAQWREKLNQPFKGITTDGTKREDLFKLFEPSTKPSATTHSMVAAAENMLTQLSSDQLAAIQHDIDAKEWRAWANPELYVFRHGLRLEETSNEFVEAVHELLKASLSPSGYAKVAGCMKVNHFLGSIVEAPGVLNAKSYNISIFGKPSTAAPWGWQLTGHHLCLNCFVLASQQVISPVFMGAEPNVVDDGPDKGLCLFEAQEAAGMEVMAALEPSIQAKVQIYDSLKAEAMPEWRFHRADQRHLGGAFQDNRVIPYEGVLVSEFPSDVQQTVRKIVRLTLEFLPEDSLRQKIVEIEKYWSETYFCWIGGWGVEDVFYYKIHSPVTMLEFDHHSGVFLTNKEPRPFHIHTLIRTPNGNDYGKELLRQYQEKHKDL</sequence>
<dbReference type="Proteomes" id="UP000184330">
    <property type="component" value="Unassembled WGS sequence"/>
</dbReference>
<organism evidence="1 2">
    <name type="scientific">Phialocephala subalpina</name>
    <dbReference type="NCBI Taxonomy" id="576137"/>
    <lineage>
        <taxon>Eukaryota</taxon>
        <taxon>Fungi</taxon>
        <taxon>Dikarya</taxon>
        <taxon>Ascomycota</taxon>
        <taxon>Pezizomycotina</taxon>
        <taxon>Leotiomycetes</taxon>
        <taxon>Helotiales</taxon>
        <taxon>Mollisiaceae</taxon>
        <taxon>Phialocephala</taxon>
        <taxon>Phialocephala fortinii species complex</taxon>
    </lineage>
</organism>
<dbReference type="PANTHER" id="PTHR37489:SF1">
    <property type="entry name" value="DUF3500 DOMAIN-CONTAINING PROTEIN"/>
    <property type="match status" value="1"/>
</dbReference>
<dbReference type="Pfam" id="PF12006">
    <property type="entry name" value="DUF3500"/>
    <property type="match status" value="1"/>
</dbReference>
<gene>
    <name evidence="1" type="ORF">PAC_16465</name>
</gene>
<dbReference type="EMBL" id="FJOG01000038">
    <property type="protein sequence ID" value="CZR66564.1"/>
    <property type="molecule type" value="Genomic_DNA"/>
</dbReference>
<accession>A0A1L7XNH5</accession>